<dbReference type="CDD" id="cd00190">
    <property type="entry name" value="Tryp_SPc"/>
    <property type="match status" value="1"/>
</dbReference>
<dbReference type="InterPro" id="IPR020008">
    <property type="entry name" value="GlyGly_CTERM"/>
</dbReference>
<dbReference type="AlphaFoldDB" id="A0A975YMG4"/>
<dbReference type="InterPro" id="IPR001254">
    <property type="entry name" value="Trypsin_dom"/>
</dbReference>
<dbReference type="PROSITE" id="PS00135">
    <property type="entry name" value="TRYPSIN_SER"/>
    <property type="match status" value="1"/>
</dbReference>
<dbReference type="PANTHER" id="PTHR24260">
    <property type="match status" value="1"/>
</dbReference>
<dbReference type="Pfam" id="PF00089">
    <property type="entry name" value="Trypsin"/>
    <property type="match status" value="1"/>
</dbReference>
<dbReference type="RefSeq" id="WP_218562083.1">
    <property type="nucleotide sequence ID" value="NZ_CP076642.1"/>
</dbReference>
<gene>
    <name evidence="4" type="ORF">KNV97_02900</name>
</gene>
<evidence type="ECO:0000313" key="4">
    <source>
        <dbReference type="EMBL" id="QXO16471.1"/>
    </source>
</evidence>
<evidence type="ECO:0000259" key="3">
    <source>
        <dbReference type="PROSITE" id="PS50240"/>
    </source>
</evidence>
<dbReference type="InterPro" id="IPR018114">
    <property type="entry name" value="TRYPSIN_HIS"/>
</dbReference>
<keyword evidence="1" id="KW-0720">Serine protease</keyword>
<feature type="signal peptide" evidence="2">
    <location>
        <begin position="1"/>
        <end position="22"/>
    </location>
</feature>
<dbReference type="PANTHER" id="PTHR24260:SF132">
    <property type="entry name" value="PEPTIDASE S1 DOMAIN-CONTAINING PROTEIN"/>
    <property type="match status" value="1"/>
</dbReference>
<dbReference type="InterPro" id="IPR051333">
    <property type="entry name" value="CLIP_Serine_Protease"/>
</dbReference>
<keyword evidence="5" id="KW-1185">Reference proteome</keyword>
<feature type="domain" description="Peptidase S1" evidence="3">
    <location>
        <begin position="30"/>
        <end position="294"/>
    </location>
</feature>
<accession>A0A975YMG4</accession>
<dbReference type="GO" id="GO:0006508">
    <property type="term" value="P:proteolysis"/>
    <property type="evidence" value="ECO:0007669"/>
    <property type="project" value="UniProtKB-KW"/>
</dbReference>
<dbReference type="EMBL" id="CP076642">
    <property type="protein sequence ID" value="QXO16471.1"/>
    <property type="molecule type" value="Genomic_DNA"/>
</dbReference>
<keyword evidence="1 4" id="KW-0645">Protease</keyword>
<proteinExistence type="predicted"/>
<keyword evidence="1" id="KW-0378">Hydrolase</keyword>
<dbReference type="NCBIfam" id="TIGR03501">
    <property type="entry name" value="GlyGly_CTERM"/>
    <property type="match status" value="1"/>
</dbReference>
<evidence type="ECO:0000313" key="5">
    <source>
        <dbReference type="Proteomes" id="UP000694232"/>
    </source>
</evidence>
<dbReference type="Proteomes" id="UP000694232">
    <property type="component" value="Chromosome 2"/>
</dbReference>
<dbReference type="KEGG" id="vos:KNV97_02900"/>
<dbReference type="InterPro" id="IPR033116">
    <property type="entry name" value="TRYPSIN_SER"/>
</dbReference>
<protein>
    <submittedName>
        <fullName evidence="4">Serine protease</fullName>
    </submittedName>
</protein>
<sequence>MNKWVAGSALFWSLGLASGVQADSEVSTYIVNGEDTTILSYTSFASLFYDRIEFDGLYGTRAFCGGTMLDSTHVLTAAHCLYDEDGELNYDYMLFAVAGQADDESDFPSSVTTVRAEQFFIHPDFQDTASSLWQNDIAIIQLESSLNPQDTVVRPITQEYRLGSDGVDNDTNDYAFRIVGHGNTSSGNDATTMLQDADVSYVSNNTCDNNLSALTNKQICFKGISTTPNTSLTSGTCQGDSGGPVYWDSGSGLVQVGITSFGPTTCGDGFTGSDVTAVFTEVFDYSTWIDSVLAGNESADFVGTDAKRRAYLAGTFDPEMPSGIAVPSSGGGGGSLGPWLLAMLAGVALWRRRQTVEL</sequence>
<dbReference type="GO" id="GO:0004252">
    <property type="term" value="F:serine-type endopeptidase activity"/>
    <property type="evidence" value="ECO:0007669"/>
    <property type="project" value="InterPro"/>
</dbReference>
<dbReference type="PROSITE" id="PS00134">
    <property type="entry name" value="TRYPSIN_HIS"/>
    <property type="match status" value="1"/>
</dbReference>
<evidence type="ECO:0000256" key="1">
    <source>
        <dbReference type="RuleBase" id="RU363034"/>
    </source>
</evidence>
<reference evidence="4" key="1">
    <citation type="submission" date="2021-06" db="EMBL/GenBank/DDBJ databases">
        <title>Vibrio nov. sp., novel gut bacterium isolated from Yellow Sea oyster.</title>
        <authorList>
            <person name="Muhammad N."/>
            <person name="Nguyen T.H."/>
            <person name="Lee Y.-J."/>
            <person name="Ko J."/>
            <person name="Kim S.-G."/>
        </authorList>
    </citation>
    <scope>NUCLEOTIDE SEQUENCE</scope>
    <source>
        <strain evidence="4">OG9-811</strain>
    </source>
</reference>
<keyword evidence="2" id="KW-0732">Signal</keyword>
<evidence type="ECO:0000256" key="2">
    <source>
        <dbReference type="SAM" id="SignalP"/>
    </source>
</evidence>
<dbReference type="PROSITE" id="PS50240">
    <property type="entry name" value="TRYPSIN_DOM"/>
    <property type="match status" value="1"/>
</dbReference>
<feature type="chain" id="PRO_5037379341" evidence="2">
    <location>
        <begin position="23"/>
        <end position="358"/>
    </location>
</feature>
<organism evidence="4 5">
    <name type="scientific">Vibrio ostreae</name>
    <dbReference type="NCBI Taxonomy" id="2841925"/>
    <lineage>
        <taxon>Bacteria</taxon>
        <taxon>Pseudomonadati</taxon>
        <taxon>Pseudomonadota</taxon>
        <taxon>Gammaproteobacteria</taxon>
        <taxon>Vibrionales</taxon>
        <taxon>Vibrionaceae</taxon>
        <taxon>Vibrio</taxon>
    </lineage>
</organism>
<name>A0A975YMG4_9VIBR</name>
<dbReference type="SMART" id="SM00020">
    <property type="entry name" value="Tryp_SPc"/>
    <property type="match status" value="1"/>
</dbReference>